<gene>
    <name evidence="1" type="ORF">EKO23_01885</name>
</gene>
<protein>
    <submittedName>
        <fullName evidence="1">Uncharacterized protein</fullName>
    </submittedName>
</protein>
<reference evidence="1 2" key="1">
    <citation type="submission" date="2019-01" db="EMBL/GenBank/DDBJ databases">
        <title>Nocardioides guangzhouensis sp. nov., an actinobacterium isolated from soil.</title>
        <authorList>
            <person name="Fu Y."/>
            <person name="Cai Y."/>
            <person name="Lin Z."/>
            <person name="Chen P."/>
        </authorList>
    </citation>
    <scope>NUCLEOTIDE SEQUENCE [LARGE SCALE GENOMIC DNA]</scope>
    <source>
        <strain evidence="1 2">130</strain>
    </source>
</reference>
<keyword evidence="2" id="KW-1185">Reference proteome</keyword>
<proteinExistence type="predicted"/>
<evidence type="ECO:0000313" key="1">
    <source>
        <dbReference type="EMBL" id="RYP88665.1"/>
    </source>
</evidence>
<comment type="caution">
    <text evidence="1">The sequence shown here is derived from an EMBL/GenBank/DDBJ whole genome shotgun (WGS) entry which is preliminary data.</text>
</comment>
<dbReference type="RefSeq" id="WP_134713509.1">
    <property type="nucleotide sequence ID" value="NZ_SDKM01000002.1"/>
</dbReference>
<dbReference type="InterPro" id="IPR054263">
    <property type="entry name" value="DUF6994"/>
</dbReference>
<dbReference type="OrthoDB" id="1664004at2"/>
<dbReference type="Pfam" id="PF22507">
    <property type="entry name" value="DUF6994"/>
    <property type="match status" value="1"/>
</dbReference>
<dbReference type="AlphaFoldDB" id="A0A4Q4ZL51"/>
<sequence length="244" mass="27842">MDQIDVDFCFYDDPDFVSDADRDSLRLRTWHQQLWSKSVSGGSRIVWALEPGTSCLVHDGVRVSSDTIATTHANYRRLGVAGLWESLTEGERRAYDRAFYTIGGFVIFPTRPQSLNQRRGTSRNIADRFDLTLECIRQHYLGQDGSPLADVLRQDARYFGLFGSGADGFSEFVEFFHLQDLVSGGSVRWLDGSTERQWSFERPPLPQTLDAYRRYLANVASFVAARNDRIRNWCNARNQVVPAE</sequence>
<organism evidence="1 2">
    <name type="scientific">Nocardioides guangzhouensis</name>
    <dbReference type="NCBI Taxonomy" id="2497878"/>
    <lineage>
        <taxon>Bacteria</taxon>
        <taxon>Bacillati</taxon>
        <taxon>Actinomycetota</taxon>
        <taxon>Actinomycetes</taxon>
        <taxon>Propionibacteriales</taxon>
        <taxon>Nocardioidaceae</taxon>
        <taxon>Nocardioides</taxon>
    </lineage>
</organism>
<dbReference type="Proteomes" id="UP000295198">
    <property type="component" value="Unassembled WGS sequence"/>
</dbReference>
<accession>A0A4Q4ZL51</accession>
<dbReference type="EMBL" id="SDKM01000002">
    <property type="protein sequence ID" value="RYP88665.1"/>
    <property type="molecule type" value="Genomic_DNA"/>
</dbReference>
<name>A0A4Q4ZL51_9ACTN</name>
<evidence type="ECO:0000313" key="2">
    <source>
        <dbReference type="Proteomes" id="UP000295198"/>
    </source>
</evidence>